<gene>
    <name evidence="1" type="ORF">ZBT109_2503</name>
</gene>
<protein>
    <submittedName>
        <fullName evidence="1">ABC-type uncharacterized transport system</fullName>
    </submittedName>
</protein>
<sequence length="187" mass="20791">MTVRLQRWGYGFALGLLMGCLSGCSLWRTESEEVRQRDAVQRLGVDAVTQLFATMPPMTLAPGDMVLVARPDIAPVAVKLPVDAQVDGPRLRNALVRAILQIKDMPQVVGWAPRDEEVELASPLWRLNSRFSAFPPISLSDRQIFPYLLTLSLKRPDRPEHAMTLSGAFDSQALGPQVRHDSLFSVE</sequence>
<reference evidence="1 2" key="1">
    <citation type="submission" date="2018-09" db="EMBL/GenBank/DDBJ databases">
        <title>Zymobacter palmae IAM14233 (=T109) whole genome analysis.</title>
        <authorList>
            <person name="Yanase H."/>
        </authorList>
    </citation>
    <scope>NUCLEOTIDE SEQUENCE [LARGE SCALE GENOMIC DNA]</scope>
    <source>
        <strain evidence="1 2">IAM14233</strain>
    </source>
</reference>
<keyword evidence="2" id="KW-1185">Reference proteome</keyword>
<dbReference type="KEGG" id="zpl:ZBT109_2503"/>
<dbReference type="AlphaFoldDB" id="A0A348HHY1"/>
<accession>A0A348HHY1</accession>
<evidence type="ECO:0000313" key="2">
    <source>
        <dbReference type="Proteomes" id="UP000267342"/>
    </source>
</evidence>
<organism evidence="1 2">
    <name type="scientific">Zymobacter palmae</name>
    <dbReference type="NCBI Taxonomy" id="33074"/>
    <lineage>
        <taxon>Bacteria</taxon>
        <taxon>Pseudomonadati</taxon>
        <taxon>Pseudomonadota</taxon>
        <taxon>Gammaproteobacteria</taxon>
        <taxon>Oceanospirillales</taxon>
        <taxon>Halomonadaceae</taxon>
        <taxon>Zymobacter group</taxon>
        <taxon>Zymobacter</taxon>
    </lineage>
</organism>
<dbReference type="OrthoDB" id="6183111at2"/>
<proteinExistence type="predicted"/>
<dbReference type="RefSeq" id="WP_051523930.1">
    <property type="nucleotide sequence ID" value="NZ_AP018933.1"/>
</dbReference>
<dbReference type="EMBL" id="AP018933">
    <property type="protein sequence ID" value="BBG31233.1"/>
    <property type="molecule type" value="Genomic_DNA"/>
</dbReference>
<dbReference type="Proteomes" id="UP000267342">
    <property type="component" value="Chromosome"/>
</dbReference>
<evidence type="ECO:0000313" key="1">
    <source>
        <dbReference type="EMBL" id="BBG31233.1"/>
    </source>
</evidence>
<dbReference type="PROSITE" id="PS51257">
    <property type="entry name" value="PROKAR_LIPOPROTEIN"/>
    <property type="match status" value="1"/>
</dbReference>
<dbReference type="STRING" id="1123510.GCA_000620025_02463"/>
<name>A0A348HHY1_9GAMM</name>